<accession>A0A5N6XZ72</accession>
<evidence type="ECO:0000313" key="2">
    <source>
        <dbReference type="EMBL" id="KAE8338495.1"/>
    </source>
</evidence>
<evidence type="ECO:0000256" key="1">
    <source>
        <dbReference type="SAM" id="Phobius"/>
    </source>
</evidence>
<dbReference type="Proteomes" id="UP000325558">
    <property type="component" value="Unassembled WGS sequence"/>
</dbReference>
<keyword evidence="1" id="KW-0472">Membrane</keyword>
<name>A0A5N6XZ72_9EURO</name>
<dbReference type="EMBL" id="ML737166">
    <property type="protein sequence ID" value="KAE8338495.1"/>
    <property type="molecule type" value="Genomic_DNA"/>
</dbReference>
<keyword evidence="1" id="KW-1133">Transmembrane helix</keyword>
<organism evidence="2">
    <name type="scientific">Aspergillus arachidicola</name>
    <dbReference type="NCBI Taxonomy" id="656916"/>
    <lineage>
        <taxon>Eukaryota</taxon>
        <taxon>Fungi</taxon>
        <taxon>Dikarya</taxon>
        <taxon>Ascomycota</taxon>
        <taxon>Pezizomycotina</taxon>
        <taxon>Eurotiomycetes</taxon>
        <taxon>Eurotiomycetidae</taxon>
        <taxon>Eurotiales</taxon>
        <taxon>Aspergillaceae</taxon>
        <taxon>Aspergillus</taxon>
        <taxon>Aspergillus subgen. Circumdati</taxon>
    </lineage>
</organism>
<keyword evidence="1" id="KW-0812">Transmembrane</keyword>
<sequence length="56" mass="6506">MECIETHLFFPFSVGHIVLLTFFDAYYIVAVTCVRLNMCSAAEPLFQMVFGEIKRR</sequence>
<proteinExistence type="predicted"/>
<feature type="transmembrane region" description="Helical" evidence="1">
    <location>
        <begin position="7"/>
        <end position="29"/>
    </location>
</feature>
<reference evidence="2" key="1">
    <citation type="submission" date="2019-04" db="EMBL/GenBank/DDBJ databases">
        <title>Friends and foes A comparative genomics study of 23 Aspergillus species from section Flavi.</title>
        <authorList>
            <consortium name="DOE Joint Genome Institute"/>
            <person name="Kjaerbolling I."/>
            <person name="Vesth T."/>
            <person name="Frisvad J.C."/>
            <person name="Nybo J.L."/>
            <person name="Theobald S."/>
            <person name="Kildgaard S."/>
            <person name="Isbrandt T."/>
            <person name="Kuo A."/>
            <person name="Sato A."/>
            <person name="Lyhne E.K."/>
            <person name="Kogle M.E."/>
            <person name="Wiebenga A."/>
            <person name="Kun R.S."/>
            <person name="Lubbers R.J."/>
            <person name="Makela M.R."/>
            <person name="Barry K."/>
            <person name="Chovatia M."/>
            <person name="Clum A."/>
            <person name="Daum C."/>
            <person name="Haridas S."/>
            <person name="He G."/>
            <person name="LaButti K."/>
            <person name="Lipzen A."/>
            <person name="Mondo S."/>
            <person name="Riley R."/>
            <person name="Salamov A."/>
            <person name="Simmons B.A."/>
            <person name="Magnuson J.K."/>
            <person name="Henrissat B."/>
            <person name="Mortensen U.H."/>
            <person name="Larsen T.O."/>
            <person name="Devries R.P."/>
            <person name="Grigoriev I.V."/>
            <person name="Machida M."/>
            <person name="Baker S.E."/>
            <person name="Andersen M.R."/>
        </authorList>
    </citation>
    <scope>NUCLEOTIDE SEQUENCE</scope>
    <source>
        <strain evidence="2">CBS 117612</strain>
    </source>
</reference>
<dbReference type="AlphaFoldDB" id="A0A5N6XZ72"/>
<protein>
    <submittedName>
        <fullName evidence="2">Uncharacterized protein</fullName>
    </submittedName>
</protein>
<gene>
    <name evidence="2" type="ORF">BDV24DRAFT_137843</name>
</gene>